<dbReference type="Proteomes" id="UP000645462">
    <property type="component" value="Unassembled WGS sequence"/>
</dbReference>
<keyword evidence="4 5" id="KW-0472">Membrane</keyword>
<sequence length="240" mass="25919">MDQHPGDHGHSQAEVEARINAPAGRGYLRDTVYGAIDGSVTTFAIVAGVAGAGLSPWVIIALGIANVLADGFSMAAGNYSGTKAELDDASRLRQIEERHIRKYPEGEKRELREILRRKGLSGEALDGAVDQISQNREQWVQMMLEGEYGLASVDPHPLRAAWATFAAFLAAGMIPLLPFLLGLEDAFRISTILTLATFFGIGAYKSRWSLAPWWRSGLETLLIGGTAAAIAYFVGTLFNV</sequence>
<dbReference type="CDD" id="cd02434">
    <property type="entry name" value="Nodulin-21_like_3"/>
    <property type="match status" value="1"/>
</dbReference>
<feature type="transmembrane region" description="Helical" evidence="5">
    <location>
        <begin position="160"/>
        <end position="180"/>
    </location>
</feature>
<evidence type="ECO:0000256" key="2">
    <source>
        <dbReference type="ARBA" id="ARBA00022692"/>
    </source>
</evidence>
<dbReference type="Pfam" id="PF01988">
    <property type="entry name" value="VIT1"/>
    <property type="match status" value="1"/>
</dbReference>
<comment type="subcellular location">
    <subcellularLocation>
        <location evidence="1">Endomembrane system</location>
        <topology evidence="1">Multi-pass membrane protein</topology>
    </subcellularLocation>
</comment>
<comment type="caution">
    <text evidence="6">The sequence shown here is derived from an EMBL/GenBank/DDBJ whole genome shotgun (WGS) entry which is preliminary data.</text>
</comment>
<feature type="transmembrane region" description="Helical" evidence="5">
    <location>
        <begin position="186"/>
        <end position="204"/>
    </location>
</feature>
<gene>
    <name evidence="6" type="ORF">GCM10011363_23300</name>
</gene>
<keyword evidence="2 5" id="KW-0812">Transmembrane</keyword>
<dbReference type="RefSeq" id="WP_188482228.1">
    <property type="nucleotide sequence ID" value="NZ_BMFC01000005.1"/>
</dbReference>
<keyword evidence="3 5" id="KW-1133">Transmembrane helix</keyword>
<evidence type="ECO:0000256" key="1">
    <source>
        <dbReference type="ARBA" id="ARBA00004127"/>
    </source>
</evidence>
<feature type="transmembrane region" description="Helical" evidence="5">
    <location>
        <begin position="43"/>
        <end position="69"/>
    </location>
</feature>
<evidence type="ECO:0000256" key="3">
    <source>
        <dbReference type="ARBA" id="ARBA00022989"/>
    </source>
</evidence>
<evidence type="ECO:0000313" key="6">
    <source>
        <dbReference type="EMBL" id="GGC05958.1"/>
    </source>
</evidence>
<keyword evidence="7" id="KW-1185">Reference proteome</keyword>
<evidence type="ECO:0000256" key="5">
    <source>
        <dbReference type="SAM" id="Phobius"/>
    </source>
</evidence>
<dbReference type="InterPro" id="IPR008217">
    <property type="entry name" value="Ccc1_fam"/>
</dbReference>
<evidence type="ECO:0000313" key="7">
    <source>
        <dbReference type="Proteomes" id="UP000645462"/>
    </source>
</evidence>
<protein>
    <submittedName>
        <fullName evidence="6">Membrane protein</fullName>
    </submittedName>
</protein>
<dbReference type="EMBL" id="BMFC01000005">
    <property type="protein sequence ID" value="GGC05958.1"/>
    <property type="molecule type" value="Genomic_DNA"/>
</dbReference>
<reference evidence="7" key="1">
    <citation type="journal article" date="2019" name="Int. J. Syst. Evol. Microbiol.">
        <title>The Global Catalogue of Microorganisms (GCM) 10K type strain sequencing project: providing services to taxonomists for standard genome sequencing and annotation.</title>
        <authorList>
            <consortium name="The Broad Institute Genomics Platform"/>
            <consortium name="The Broad Institute Genome Sequencing Center for Infectious Disease"/>
            <person name="Wu L."/>
            <person name="Ma J."/>
        </authorList>
    </citation>
    <scope>NUCLEOTIDE SEQUENCE [LARGE SCALE GENOMIC DNA]</scope>
    <source>
        <strain evidence="7">CGMCC 1.12478</strain>
    </source>
</reference>
<accession>A0ABQ1KSK2</accession>
<organism evidence="6 7">
    <name type="scientific">Marivita lacus</name>
    <dbReference type="NCBI Taxonomy" id="1323742"/>
    <lineage>
        <taxon>Bacteria</taxon>
        <taxon>Pseudomonadati</taxon>
        <taxon>Pseudomonadota</taxon>
        <taxon>Alphaproteobacteria</taxon>
        <taxon>Rhodobacterales</taxon>
        <taxon>Roseobacteraceae</taxon>
        <taxon>Marivita</taxon>
    </lineage>
</organism>
<evidence type="ECO:0000256" key="4">
    <source>
        <dbReference type="ARBA" id="ARBA00023136"/>
    </source>
</evidence>
<proteinExistence type="predicted"/>
<dbReference type="PANTHER" id="PTHR31851">
    <property type="entry name" value="FE(2+)/MN(2+) TRANSPORTER PCL1"/>
    <property type="match status" value="1"/>
</dbReference>
<name>A0ABQ1KSK2_9RHOB</name>
<feature type="transmembrane region" description="Helical" evidence="5">
    <location>
        <begin position="216"/>
        <end position="238"/>
    </location>
</feature>